<gene>
    <name evidence="2" type="ORF">PSTG_12228</name>
</gene>
<dbReference type="EMBL" id="AJIL01000117">
    <property type="protein sequence ID" value="KNE94434.1"/>
    <property type="molecule type" value="Genomic_DNA"/>
</dbReference>
<accession>A0A0L0V610</accession>
<feature type="compositionally biased region" description="Polar residues" evidence="1">
    <location>
        <begin position="27"/>
        <end position="43"/>
    </location>
</feature>
<feature type="region of interest" description="Disordered" evidence="1">
    <location>
        <begin position="1"/>
        <end position="56"/>
    </location>
</feature>
<dbReference type="AlphaFoldDB" id="A0A0L0V610"/>
<comment type="caution">
    <text evidence="2">The sequence shown here is derived from an EMBL/GenBank/DDBJ whole genome shotgun (WGS) entry which is preliminary data.</text>
</comment>
<evidence type="ECO:0000256" key="1">
    <source>
        <dbReference type="SAM" id="MobiDB-lite"/>
    </source>
</evidence>
<feature type="region of interest" description="Disordered" evidence="1">
    <location>
        <begin position="357"/>
        <end position="430"/>
    </location>
</feature>
<organism evidence="2 3">
    <name type="scientific">Puccinia striiformis f. sp. tritici PST-78</name>
    <dbReference type="NCBI Taxonomy" id="1165861"/>
    <lineage>
        <taxon>Eukaryota</taxon>
        <taxon>Fungi</taxon>
        <taxon>Dikarya</taxon>
        <taxon>Basidiomycota</taxon>
        <taxon>Pucciniomycotina</taxon>
        <taxon>Pucciniomycetes</taxon>
        <taxon>Pucciniales</taxon>
        <taxon>Pucciniaceae</taxon>
        <taxon>Puccinia</taxon>
    </lineage>
</organism>
<sequence length="430" mass="47916">MSEPTVDRDSAEHSNGEQLDKDRIEEGQQSGQSAGKTNGTQRSRSTDDLGVNNVDNTQRSTDIDVVEVEKSLVPDITVLSKSLARVPGQTKEETLVVNVEGDKSESTSVSESDRQTLWDKVLKAAAEGDKSTADFFLRVYAALPAESQRQSKPLLKPPTLVNRSTSADAVLLTEPIKGGTILFINGTVPSHNETGFTPYFDKAIRTLCGIIPLTIFDKEWQAEAIGAHIKKQSKTDEKNGEYTGFSYPNEWSQSFAKWTSNYRNFLVTIRDVYDHKDFAVWIVKHKENVDNIIAVDGFLTGFCYDIQVRQNAFAFRKKRDGVELMTDISVLRTTIRDEAWSLTRKLDELDFTDNPYVRGGSKPEWDPRTGKPKIPKNPRWNSDGIFDRDGQKGGGRFRNQEGGQGGSDYGGWSGSQKRKGNWGGSNSNDN</sequence>
<protein>
    <submittedName>
        <fullName evidence="2">Uncharacterized protein</fullName>
    </submittedName>
</protein>
<proteinExistence type="predicted"/>
<name>A0A0L0V610_9BASI</name>
<keyword evidence="3" id="KW-1185">Reference proteome</keyword>
<feature type="compositionally biased region" description="Gly residues" evidence="1">
    <location>
        <begin position="392"/>
        <end position="413"/>
    </location>
</feature>
<evidence type="ECO:0000313" key="2">
    <source>
        <dbReference type="EMBL" id="KNE94434.1"/>
    </source>
</evidence>
<dbReference type="Proteomes" id="UP000054564">
    <property type="component" value="Unassembled WGS sequence"/>
</dbReference>
<evidence type="ECO:0000313" key="3">
    <source>
        <dbReference type="Proteomes" id="UP000054564"/>
    </source>
</evidence>
<dbReference type="OrthoDB" id="2507145at2759"/>
<feature type="compositionally biased region" description="Basic and acidic residues" evidence="1">
    <location>
        <begin position="1"/>
        <end position="26"/>
    </location>
</feature>
<reference evidence="3" key="1">
    <citation type="submission" date="2014-03" db="EMBL/GenBank/DDBJ databases">
        <title>The Genome Sequence of Puccinia striiformis f. sp. tritici PST-78.</title>
        <authorList>
            <consortium name="The Broad Institute Genome Sequencing Platform"/>
            <person name="Cuomo C."/>
            <person name="Hulbert S."/>
            <person name="Chen X."/>
            <person name="Walker B."/>
            <person name="Young S.K."/>
            <person name="Zeng Q."/>
            <person name="Gargeya S."/>
            <person name="Fitzgerald M."/>
            <person name="Haas B."/>
            <person name="Abouelleil A."/>
            <person name="Alvarado L."/>
            <person name="Arachchi H.M."/>
            <person name="Berlin A.M."/>
            <person name="Chapman S.B."/>
            <person name="Goldberg J."/>
            <person name="Griggs A."/>
            <person name="Gujja S."/>
            <person name="Hansen M."/>
            <person name="Howarth C."/>
            <person name="Imamovic A."/>
            <person name="Larimer J."/>
            <person name="McCowan C."/>
            <person name="Montmayeur A."/>
            <person name="Murphy C."/>
            <person name="Neiman D."/>
            <person name="Pearson M."/>
            <person name="Priest M."/>
            <person name="Roberts A."/>
            <person name="Saif S."/>
            <person name="Shea T."/>
            <person name="Sisk P."/>
            <person name="Sykes S."/>
            <person name="Wortman J."/>
            <person name="Nusbaum C."/>
            <person name="Birren B."/>
        </authorList>
    </citation>
    <scope>NUCLEOTIDE SEQUENCE [LARGE SCALE GENOMIC DNA]</scope>
    <source>
        <strain evidence="3">race PST-78</strain>
    </source>
</reference>